<dbReference type="PROSITE" id="PS50011">
    <property type="entry name" value="PROTEIN_KINASE_DOM"/>
    <property type="match status" value="1"/>
</dbReference>
<dbReference type="InterPro" id="IPR011009">
    <property type="entry name" value="Kinase-like_dom_sf"/>
</dbReference>
<reference evidence="2" key="1">
    <citation type="submission" date="2022-08" db="EMBL/GenBank/DDBJ databases">
        <authorList>
            <consortium name="DOE Joint Genome Institute"/>
            <person name="Min B."/>
            <person name="Riley R."/>
            <person name="Sierra-Patev S."/>
            <person name="Naranjo-Ortiz M."/>
            <person name="Looney B."/>
            <person name="Konkel Z."/>
            <person name="Slot J.C."/>
            <person name="Sakamoto Y."/>
            <person name="Steenwyk J.L."/>
            <person name="Rokas A."/>
            <person name="Carro J."/>
            <person name="Camarero S."/>
            <person name="Ferreira P."/>
            <person name="Molpeceres G."/>
            <person name="Ruiz-Duenas F.J."/>
            <person name="Serrano A."/>
            <person name="Henrissat B."/>
            <person name="Drula E."/>
            <person name="Hughes K.W."/>
            <person name="Mata J.L."/>
            <person name="Ishikawa N.K."/>
            <person name="Vargas-Isla R."/>
            <person name="Ushijima S."/>
            <person name="Smith C.A."/>
            <person name="Ahrendt S."/>
            <person name="Andreopoulos W."/>
            <person name="He G."/>
            <person name="Labutti K."/>
            <person name="Lipzen A."/>
            <person name="Ng V."/>
            <person name="Sandor L."/>
            <person name="Barry K."/>
            <person name="Martinez A.T."/>
            <person name="Xiao Y."/>
            <person name="Gibbons J.G."/>
            <person name="Terashima K."/>
            <person name="Hibbett D.S."/>
            <person name="Grigoriev I.V."/>
        </authorList>
    </citation>
    <scope>NUCLEOTIDE SEQUENCE</scope>
    <source>
        <strain evidence="2">TFB7829</strain>
    </source>
</reference>
<dbReference type="GO" id="GO:0005524">
    <property type="term" value="F:ATP binding"/>
    <property type="evidence" value="ECO:0007669"/>
    <property type="project" value="InterPro"/>
</dbReference>
<keyword evidence="2" id="KW-0808">Transferase</keyword>
<dbReference type="PANTHER" id="PTHR44329">
    <property type="entry name" value="SERINE/THREONINE-PROTEIN KINASE TNNI3K-RELATED"/>
    <property type="match status" value="1"/>
</dbReference>
<comment type="caution">
    <text evidence="2">The sequence shown here is derived from an EMBL/GenBank/DDBJ whole genome shotgun (WGS) entry which is preliminary data.</text>
</comment>
<dbReference type="InterPro" id="IPR001245">
    <property type="entry name" value="Ser-Thr/Tyr_kinase_cat_dom"/>
</dbReference>
<dbReference type="PROSITE" id="PS00109">
    <property type="entry name" value="PROTEIN_KINASE_TYR"/>
    <property type="match status" value="1"/>
</dbReference>
<proteinExistence type="predicted"/>
<evidence type="ECO:0000259" key="1">
    <source>
        <dbReference type="PROSITE" id="PS50011"/>
    </source>
</evidence>
<organism evidence="2 3">
    <name type="scientific">Lentinula detonsa</name>
    <dbReference type="NCBI Taxonomy" id="2804962"/>
    <lineage>
        <taxon>Eukaryota</taxon>
        <taxon>Fungi</taxon>
        <taxon>Dikarya</taxon>
        <taxon>Basidiomycota</taxon>
        <taxon>Agaricomycotina</taxon>
        <taxon>Agaricomycetes</taxon>
        <taxon>Agaricomycetidae</taxon>
        <taxon>Agaricales</taxon>
        <taxon>Marasmiineae</taxon>
        <taxon>Omphalotaceae</taxon>
        <taxon>Lentinula</taxon>
    </lineage>
</organism>
<dbReference type="InterPro" id="IPR008266">
    <property type="entry name" value="Tyr_kinase_AS"/>
</dbReference>
<dbReference type="AlphaFoldDB" id="A0AA38PRC5"/>
<feature type="domain" description="Protein kinase" evidence="1">
    <location>
        <begin position="23"/>
        <end position="292"/>
    </location>
</feature>
<dbReference type="GO" id="GO:0004674">
    <property type="term" value="F:protein serine/threonine kinase activity"/>
    <property type="evidence" value="ECO:0007669"/>
    <property type="project" value="TreeGrafter"/>
</dbReference>
<dbReference type="Gene3D" id="1.10.510.10">
    <property type="entry name" value="Transferase(Phosphotransferase) domain 1"/>
    <property type="match status" value="1"/>
</dbReference>
<accession>A0AA38PRC5</accession>
<keyword evidence="2" id="KW-0418">Kinase</keyword>
<name>A0AA38PRC5_9AGAR</name>
<gene>
    <name evidence="2" type="ORF">F5890DRAFT_1557850</name>
</gene>
<dbReference type="PANTHER" id="PTHR44329:SF214">
    <property type="entry name" value="PROTEIN KINASE DOMAIN-CONTAINING PROTEIN"/>
    <property type="match status" value="1"/>
</dbReference>
<dbReference type="EMBL" id="MU802206">
    <property type="protein sequence ID" value="KAJ3980263.1"/>
    <property type="molecule type" value="Genomic_DNA"/>
</dbReference>
<dbReference type="Pfam" id="PF07714">
    <property type="entry name" value="PK_Tyr_Ser-Thr"/>
    <property type="match status" value="1"/>
</dbReference>
<sequence length="306" mass="34209">MNNISDCLLSEDETLFNKGITISLETLPYKCNAWSSIYRGHHKGRPVSVKVWRGEGLLSPSRERTEFLRNLEREVRVWQAMSHPNIGTVHGMLFAPSNLPSVVAPYYPNGDINTYVSNNLCTNLKTLLLGVAAGLQYLHQLNPPISHGDVRGCNIFITNNGVPVLTDIGLSFLPVPPDWTIPSGDGARWLAPEVMDPHSTKSSSNFDCHTTTMSDVYSFGMTMLEVYTGQVPFFHKRFYAGVVLDVLRGIRPRRPNAESSASLTDEIWCIIQSCWTQDPSQRPTMESITSWLRLIIRVESAACLLL</sequence>
<dbReference type="Proteomes" id="UP001163850">
    <property type="component" value="Unassembled WGS sequence"/>
</dbReference>
<dbReference type="SUPFAM" id="SSF56112">
    <property type="entry name" value="Protein kinase-like (PK-like)"/>
    <property type="match status" value="1"/>
</dbReference>
<dbReference type="PIRSF" id="PIRSF000654">
    <property type="entry name" value="Integrin-linked_kinase"/>
    <property type="match status" value="1"/>
</dbReference>
<evidence type="ECO:0000313" key="2">
    <source>
        <dbReference type="EMBL" id="KAJ3980263.1"/>
    </source>
</evidence>
<dbReference type="InterPro" id="IPR051681">
    <property type="entry name" value="Ser/Thr_Kinases-Pseudokinases"/>
</dbReference>
<protein>
    <submittedName>
        <fullName evidence="2">Kinase-like domain-containing protein</fullName>
    </submittedName>
</protein>
<dbReference type="InterPro" id="IPR000719">
    <property type="entry name" value="Prot_kinase_dom"/>
</dbReference>
<evidence type="ECO:0000313" key="3">
    <source>
        <dbReference type="Proteomes" id="UP001163850"/>
    </source>
</evidence>